<evidence type="ECO:0000256" key="1">
    <source>
        <dbReference type="SAM" id="Phobius"/>
    </source>
</evidence>
<dbReference type="EMBL" id="CP117884">
    <property type="protein sequence ID" value="WDF81540.1"/>
    <property type="molecule type" value="Genomic_DNA"/>
</dbReference>
<proteinExistence type="predicted"/>
<protein>
    <recommendedName>
        <fullName evidence="4">Membrane protein YfhO</fullName>
    </recommendedName>
</protein>
<gene>
    <name evidence="2" type="ORF">PQ472_06270</name>
</gene>
<feature type="transmembrane region" description="Helical" evidence="1">
    <location>
        <begin position="75"/>
        <end position="96"/>
    </location>
</feature>
<evidence type="ECO:0008006" key="4">
    <source>
        <dbReference type="Google" id="ProtNLM"/>
    </source>
</evidence>
<organism evidence="2 3">
    <name type="scientific">Lacticaseibacillus pabuli</name>
    <dbReference type="NCBI Taxonomy" id="3025672"/>
    <lineage>
        <taxon>Bacteria</taxon>
        <taxon>Bacillati</taxon>
        <taxon>Bacillota</taxon>
        <taxon>Bacilli</taxon>
        <taxon>Lactobacillales</taxon>
        <taxon>Lactobacillaceae</taxon>
        <taxon>Lacticaseibacillus</taxon>
    </lineage>
</organism>
<feature type="transmembrane region" description="Helical" evidence="1">
    <location>
        <begin position="305"/>
        <end position="326"/>
    </location>
</feature>
<name>A0ABY7WMX4_9LACO</name>
<sequence>MDNVATKRRQKLVTTVIIVAAALVFIMPQLFNKSLLLGTDYNFHFNRIYDAAMQIRHHNFNFMQSNYGFSQSGRIVNALYGPLGTYMLGGLLLLAGSWLRFQLLTGFLVALLAGTSMYLFAIRLGVRRNWSRMAAALYIFTSWIPMWSLNQSAAGIGMAMMPLVLLTGVRLLYMHPNWRSALALGLSMGALIQIHLMSAVLAVVALIPLAIVALLHQRDRRGPILANGILAAVIAILLSANFLAAFYNVTHGNQIVGTFGVIDMYSNSASLSFADSFQTMVGLIFSIGFVFAAIYALISKRMDTLLRTITLTGAAFLLLSLRIMPWDAFAKHVIGVKNLIQFPNRFLAVAIPLLLVGLLLIVQDLQIFNPKQDEAKRMAIALQTTVVILFAFQPLSLMMSKAVQWQNGNGVSNNAIHTAVHMKTTTGFSTKQIQAAFDSSNLSTPLHDYYNGVIDYLPLPNTGATGTYNAQTPQYEALAAQYEQQLAVPTRTSRFHKTVIAGGTLQTTFRSKRAQRVRLPVVLYTSSKLRLNGRVVTPKLNKLGMPTVKAKVGRNVVQLSYQEPTYLKLAIRGTVVAWLILGLAWLGLSVVDLRKRQTATDRMID</sequence>
<feature type="transmembrane region" description="Helical" evidence="1">
    <location>
        <begin position="224"/>
        <end position="247"/>
    </location>
</feature>
<feature type="transmembrane region" description="Helical" evidence="1">
    <location>
        <begin position="103"/>
        <end position="124"/>
    </location>
</feature>
<keyword evidence="3" id="KW-1185">Reference proteome</keyword>
<feature type="transmembrane region" description="Helical" evidence="1">
    <location>
        <begin position="277"/>
        <end position="298"/>
    </location>
</feature>
<keyword evidence="1" id="KW-0812">Transmembrane</keyword>
<feature type="transmembrane region" description="Helical" evidence="1">
    <location>
        <begin position="156"/>
        <end position="174"/>
    </location>
</feature>
<evidence type="ECO:0000313" key="3">
    <source>
        <dbReference type="Proteomes" id="UP001220377"/>
    </source>
</evidence>
<feature type="transmembrane region" description="Helical" evidence="1">
    <location>
        <begin position="575"/>
        <end position="593"/>
    </location>
</feature>
<keyword evidence="1" id="KW-0472">Membrane</keyword>
<evidence type="ECO:0000313" key="2">
    <source>
        <dbReference type="EMBL" id="WDF81540.1"/>
    </source>
</evidence>
<feature type="transmembrane region" description="Helical" evidence="1">
    <location>
        <begin position="380"/>
        <end position="399"/>
    </location>
</feature>
<dbReference type="Proteomes" id="UP001220377">
    <property type="component" value="Chromosome"/>
</dbReference>
<feature type="transmembrane region" description="Helical" evidence="1">
    <location>
        <begin position="194"/>
        <end position="215"/>
    </location>
</feature>
<keyword evidence="1" id="KW-1133">Transmembrane helix</keyword>
<reference evidence="2 3" key="1">
    <citation type="submission" date="2023-02" db="EMBL/GenBank/DDBJ databases">
        <title>Genome sequence of Lacticaseibacillus sp. KACC 23028.</title>
        <authorList>
            <person name="Kim S."/>
            <person name="Heo J."/>
            <person name="Kwon S.-W."/>
        </authorList>
    </citation>
    <scope>NUCLEOTIDE SEQUENCE [LARGE SCALE GENOMIC DNA]</scope>
    <source>
        <strain evidence="2 3">KACC 23028</strain>
    </source>
</reference>
<feature type="transmembrane region" description="Helical" evidence="1">
    <location>
        <begin position="12"/>
        <end position="31"/>
    </location>
</feature>
<feature type="transmembrane region" description="Helical" evidence="1">
    <location>
        <begin position="130"/>
        <end position="149"/>
    </location>
</feature>
<dbReference type="RefSeq" id="WP_274258376.1">
    <property type="nucleotide sequence ID" value="NZ_CP117884.1"/>
</dbReference>
<accession>A0ABY7WMX4</accession>
<feature type="transmembrane region" description="Helical" evidence="1">
    <location>
        <begin position="346"/>
        <end position="368"/>
    </location>
</feature>